<dbReference type="AlphaFoldDB" id="A0A8J2UGI6"/>
<dbReference type="Gene3D" id="3.40.50.12780">
    <property type="entry name" value="N-terminal domain of ligase-like"/>
    <property type="match status" value="1"/>
</dbReference>
<dbReference type="CDD" id="cd04433">
    <property type="entry name" value="AFD_class_I"/>
    <property type="match status" value="1"/>
</dbReference>
<reference evidence="3" key="1">
    <citation type="journal article" date="2014" name="Int. J. Syst. Evol. Microbiol.">
        <title>Complete genome sequence of Corynebacterium casei LMG S-19264T (=DSM 44701T), isolated from a smear-ripened cheese.</title>
        <authorList>
            <consortium name="US DOE Joint Genome Institute (JGI-PGF)"/>
            <person name="Walter F."/>
            <person name="Albersmeier A."/>
            <person name="Kalinowski J."/>
            <person name="Ruckert C."/>
        </authorList>
    </citation>
    <scope>NUCLEOTIDE SEQUENCE</scope>
    <source>
        <strain evidence="3">CGMCC 1.15448</strain>
    </source>
</reference>
<gene>
    <name evidence="3" type="ORF">GCM10011511_43020</name>
</gene>
<evidence type="ECO:0000256" key="1">
    <source>
        <dbReference type="ARBA" id="ARBA00006432"/>
    </source>
</evidence>
<proteinExistence type="inferred from homology"/>
<keyword evidence="4" id="KW-1185">Reference proteome</keyword>
<dbReference type="PANTHER" id="PTHR43201">
    <property type="entry name" value="ACYL-COA SYNTHETASE"/>
    <property type="match status" value="1"/>
</dbReference>
<keyword evidence="3" id="KW-0436">Ligase</keyword>
<comment type="similarity">
    <text evidence="1">Belongs to the ATP-dependent AMP-binding enzyme family.</text>
</comment>
<accession>A0A8J2UGI6</accession>
<protein>
    <submittedName>
        <fullName evidence="3">Putative O-succinylbenzoic acid--CoA ligase MenE</fullName>
    </submittedName>
</protein>
<dbReference type="Pfam" id="PF00501">
    <property type="entry name" value="AMP-binding"/>
    <property type="match status" value="1"/>
</dbReference>
<feature type="domain" description="AMP-dependent synthetase/ligase" evidence="2">
    <location>
        <begin position="119"/>
        <end position="295"/>
    </location>
</feature>
<name>A0A8J2UGI6_9BACT</name>
<reference evidence="3" key="2">
    <citation type="submission" date="2020-09" db="EMBL/GenBank/DDBJ databases">
        <authorList>
            <person name="Sun Q."/>
            <person name="Zhou Y."/>
        </authorList>
    </citation>
    <scope>NUCLEOTIDE SEQUENCE</scope>
    <source>
        <strain evidence="3">CGMCC 1.15448</strain>
    </source>
</reference>
<organism evidence="3 4">
    <name type="scientific">Puia dinghuensis</name>
    <dbReference type="NCBI Taxonomy" id="1792502"/>
    <lineage>
        <taxon>Bacteria</taxon>
        <taxon>Pseudomonadati</taxon>
        <taxon>Bacteroidota</taxon>
        <taxon>Chitinophagia</taxon>
        <taxon>Chitinophagales</taxon>
        <taxon>Chitinophagaceae</taxon>
        <taxon>Puia</taxon>
    </lineage>
</organism>
<sequence length="450" mass="49263">MSQMIPPHTGNNPIADQTSCLTYDELKGIMQRLDVFFAGQGQIACLAMATENTVSGVLMILYLLSRRINVFLLPPQAPVDKSIPAFCDRILSVDGEHPDRPILRDHAEFAGNGDTPVSGAVFFASSGTTGTPKYVRFDGENLLRNARNCMERFGYSAASKVLIPVPIGHMYGLGVGLLPALMAGASIRLIDRNNAIKLKEQLASFQPDITLVTPTVIRMLLLLPKGQGRHGMFITAGEKIATKDFQDFESAYGPLFNLYGCTELGAIATSPTEGKKSDGLLKPLDGVEVKIDADGQVRCRHNAPFASYVDPHGRLLAAATEEWYPTKDIGMAEEAGNFRVLGRMDHCVNRSGYLVSLDEVGSCLENLFQGIRQAIVLDAGVTKGLTTKLIAVCEVTEEGAFDADTVRKICKDKLNKQMIPDEFHFIREMPRLNNGKADRALLSRRYTENH</sequence>
<evidence type="ECO:0000313" key="3">
    <source>
        <dbReference type="EMBL" id="GGB14570.1"/>
    </source>
</evidence>
<dbReference type="Proteomes" id="UP000607559">
    <property type="component" value="Unassembled WGS sequence"/>
</dbReference>
<dbReference type="Gene3D" id="3.30.300.30">
    <property type="match status" value="1"/>
</dbReference>
<dbReference type="SUPFAM" id="SSF56801">
    <property type="entry name" value="Acetyl-CoA synthetase-like"/>
    <property type="match status" value="1"/>
</dbReference>
<comment type="caution">
    <text evidence="3">The sequence shown here is derived from an EMBL/GenBank/DDBJ whole genome shotgun (WGS) entry which is preliminary data.</text>
</comment>
<dbReference type="GO" id="GO:0006631">
    <property type="term" value="P:fatty acid metabolic process"/>
    <property type="evidence" value="ECO:0007669"/>
    <property type="project" value="TreeGrafter"/>
</dbReference>
<dbReference type="InterPro" id="IPR042099">
    <property type="entry name" value="ANL_N_sf"/>
</dbReference>
<dbReference type="InterPro" id="IPR000873">
    <property type="entry name" value="AMP-dep_synth/lig_dom"/>
</dbReference>
<dbReference type="RefSeq" id="WP_188935614.1">
    <property type="nucleotide sequence ID" value="NZ_BMJC01000004.1"/>
</dbReference>
<dbReference type="PANTHER" id="PTHR43201:SF8">
    <property type="entry name" value="ACYL-COA SYNTHETASE FAMILY MEMBER 3"/>
    <property type="match status" value="1"/>
</dbReference>
<evidence type="ECO:0000313" key="4">
    <source>
        <dbReference type="Proteomes" id="UP000607559"/>
    </source>
</evidence>
<dbReference type="InterPro" id="IPR045851">
    <property type="entry name" value="AMP-bd_C_sf"/>
</dbReference>
<evidence type="ECO:0000259" key="2">
    <source>
        <dbReference type="Pfam" id="PF00501"/>
    </source>
</evidence>
<dbReference type="GO" id="GO:0031956">
    <property type="term" value="F:medium-chain fatty acid-CoA ligase activity"/>
    <property type="evidence" value="ECO:0007669"/>
    <property type="project" value="TreeGrafter"/>
</dbReference>
<dbReference type="EMBL" id="BMJC01000004">
    <property type="protein sequence ID" value="GGB14570.1"/>
    <property type="molecule type" value="Genomic_DNA"/>
</dbReference>